<dbReference type="AlphaFoldDB" id="Q6TMC4"/>
<reference evidence="2" key="1">
    <citation type="journal article" date="2005" name="Genetics">
        <title>The origin of multiple B mating specificities in Coprinus cinereus.</title>
        <authorList>
            <person name="Riquelme M."/>
            <person name="Challen M.P."/>
            <person name="Casselton L.A."/>
            <person name="Brown A.J."/>
        </authorList>
    </citation>
    <scope>NUCLEOTIDE SEQUENCE</scope>
    <source>
        <strain evidence="2">68</strain>
    </source>
</reference>
<feature type="region of interest" description="Disordered" evidence="1">
    <location>
        <begin position="21"/>
        <end position="48"/>
    </location>
</feature>
<evidence type="ECO:0000313" key="2">
    <source>
        <dbReference type="EMBL" id="AAQ96350.1"/>
    </source>
</evidence>
<dbReference type="EMBL" id="AY393910">
    <property type="protein sequence ID" value="AAQ96350.1"/>
    <property type="molecule type" value="Genomic_DNA"/>
</dbReference>
<proteinExistence type="predicted"/>
<organism evidence="2">
    <name type="scientific">Coprinopsis cinerea</name>
    <name type="common">Inky cap fungus</name>
    <name type="synonym">Hormographiella aspergillata</name>
    <dbReference type="NCBI Taxonomy" id="5346"/>
    <lineage>
        <taxon>Eukaryota</taxon>
        <taxon>Fungi</taxon>
        <taxon>Dikarya</taxon>
        <taxon>Basidiomycota</taxon>
        <taxon>Agaricomycotina</taxon>
        <taxon>Agaricomycetes</taxon>
        <taxon>Agaricomycetidae</taxon>
        <taxon>Agaricales</taxon>
        <taxon>Agaricineae</taxon>
        <taxon>Psathyrellaceae</taxon>
        <taxon>Coprinopsis</taxon>
    </lineage>
</organism>
<dbReference type="Pfam" id="PF08015">
    <property type="entry name" value="Pheromone"/>
    <property type="match status" value="1"/>
</dbReference>
<evidence type="ECO:0000256" key="1">
    <source>
        <dbReference type="SAM" id="MobiDB-lite"/>
    </source>
</evidence>
<sequence>MDSFTTLDNLGLFDLSLSHEAVAPETSTTPDGEDQGTPVNKERPGTGSLGAFCVMA</sequence>
<dbReference type="InterPro" id="IPR012597">
    <property type="entry name" value="Pheromone"/>
</dbReference>
<dbReference type="GO" id="GO:0016020">
    <property type="term" value="C:membrane"/>
    <property type="evidence" value="ECO:0007669"/>
    <property type="project" value="InterPro"/>
</dbReference>
<accession>Q6TMC4</accession>
<dbReference type="GO" id="GO:0000772">
    <property type="term" value="F:mating pheromone activity"/>
    <property type="evidence" value="ECO:0007669"/>
    <property type="project" value="InterPro"/>
</dbReference>
<name>Q6TMC4_COPCI</name>
<protein>
    <submittedName>
        <fullName evidence="2">Pheromone Phb2.1 B1</fullName>
    </submittedName>
</protein>